<evidence type="ECO:0000256" key="3">
    <source>
        <dbReference type="ARBA" id="ARBA00023002"/>
    </source>
</evidence>
<feature type="active site" description="Proton acceptor" evidence="7">
    <location>
        <position position="203"/>
    </location>
</feature>
<evidence type="ECO:0000259" key="13">
    <source>
        <dbReference type="Pfam" id="PF07479"/>
    </source>
</evidence>
<proteinExistence type="inferred from homology"/>
<evidence type="ECO:0000256" key="5">
    <source>
        <dbReference type="ARBA" id="ARBA00023209"/>
    </source>
</evidence>
<dbReference type="InterPro" id="IPR006168">
    <property type="entry name" value="G3P_DH_NAD-dep"/>
</dbReference>
<dbReference type="AlphaFoldDB" id="A0A316DWL4"/>
<dbReference type="InterPro" id="IPR013328">
    <property type="entry name" value="6PGD_dom2"/>
</dbReference>
<dbReference type="RefSeq" id="WP_109744268.1">
    <property type="nucleotide sequence ID" value="NZ_QGGO01000022.1"/>
</dbReference>
<feature type="binding site" evidence="8">
    <location>
        <position position="118"/>
    </location>
    <ligand>
        <name>substrate</name>
    </ligand>
</feature>
<accession>A0A316DWL4</accession>
<evidence type="ECO:0000256" key="2">
    <source>
        <dbReference type="ARBA" id="ARBA00022516"/>
    </source>
</evidence>
<evidence type="ECO:0000256" key="1">
    <source>
        <dbReference type="ARBA" id="ARBA00011009"/>
    </source>
</evidence>
<dbReference type="GO" id="GO:0051287">
    <property type="term" value="F:NAD binding"/>
    <property type="evidence" value="ECO:0007669"/>
    <property type="project" value="InterPro"/>
</dbReference>
<feature type="binding site" evidence="9">
    <location>
        <position position="268"/>
    </location>
    <ligand>
        <name>NAD(+)</name>
        <dbReference type="ChEBI" id="CHEBI:57540"/>
    </ligand>
</feature>
<dbReference type="EMBL" id="QGGO01000022">
    <property type="protein sequence ID" value="PWK21868.1"/>
    <property type="molecule type" value="Genomic_DNA"/>
</dbReference>
<dbReference type="NCBIfam" id="NF000942">
    <property type="entry name" value="PRK00094.1-4"/>
    <property type="match status" value="1"/>
</dbReference>
<evidence type="ECO:0000313" key="14">
    <source>
        <dbReference type="EMBL" id="PWK21868.1"/>
    </source>
</evidence>
<comment type="similarity">
    <text evidence="1 10">Belongs to the NAD-dependent glycerol-3-phosphate dehydrogenase family.</text>
</comment>
<keyword evidence="2" id="KW-0444">Lipid biosynthesis</keyword>
<dbReference type="InterPro" id="IPR036291">
    <property type="entry name" value="NAD(P)-bd_dom_sf"/>
</dbReference>
<evidence type="ECO:0000256" key="11">
    <source>
        <dbReference type="RuleBase" id="RU000439"/>
    </source>
</evidence>
<name>A0A316DWL4_9BACT</name>
<keyword evidence="3 10" id="KW-0560">Oxidoreductase</keyword>
<dbReference type="PIRSF" id="PIRSF000114">
    <property type="entry name" value="Glycerol-3-P_dh"/>
    <property type="match status" value="1"/>
</dbReference>
<dbReference type="GO" id="GO:0005975">
    <property type="term" value="P:carbohydrate metabolic process"/>
    <property type="evidence" value="ECO:0007669"/>
    <property type="project" value="InterPro"/>
</dbReference>
<evidence type="ECO:0000256" key="9">
    <source>
        <dbReference type="PIRSR" id="PIRSR000114-3"/>
    </source>
</evidence>
<dbReference type="PANTHER" id="PTHR11728">
    <property type="entry name" value="GLYCEROL-3-PHOSPHATE DEHYDROGENASE"/>
    <property type="match status" value="1"/>
</dbReference>
<dbReference type="SUPFAM" id="SSF48179">
    <property type="entry name" value="6-phosphogluconate dehydrogenase C-terminal domain-like"/>
    <property type="match status" value="1"/>
</dbReference>
<dbReference type="GO" id="GO:0141153">
    <property type="term" value="F:glycerol-3-phosphate dehydrogenase (NADP+) activity"/>
    <property type="evidence" value="ECO:0007669"/>
    <property type="project" value="RHEA"/>
</dbReference>
<comment type="caution">
    <text evidence="14">The sequence shown here is derived from an EMBL/GenBank/DDBJ whole genome shotgun (WGS) entry which is preliminary data.</text>
</comment>
<protein>
    <recommendedName>
        <fullName evidence="11">Glycerol-3-phosphate dehydrogenase</fullName>
        <ecNumber evidence="11">1.1.1.94</ecNumber>
    </recommendedName>
</protein>
<feature type="domain" description="Glycerol-3-phosphate dehydrogenase NAD-dependent N-terminal" evidence="12">
    <location>
        <begin position="14"/>
        <end position="172"/>
    </location>
</feature>
<evidence type="ECO:0000256" key="6">
    <source>
        <dbReference type="ARBA" id="ARBA00023264"/>
    </source>
</evidence>
<sequence length="341" mass="38279">MTEIPAFKKNLPTQIAVLGGGSWATAIIKILTENNVKIKWWLRRKSDVDFIKKYNHNPSYLTDAPLNPRKVKAYYKMYDALQGVDYVILAVPAAFIPDALKNLTRNHFAGKKVVSAIKGMIPEENMLVTDWMEKVFGVPITQMCVIAGPCHAEEVAQEKQSYLTIGSPNIQLAQEFSNLMTCRYIQANPVADLYGVEYCAVIKNIVAMACGITHGLGFGDNFQAVMVSNAMQEIKRFLDIVYPQVNRDLHSSGYLGDLLVTAYSQFSRNRTFGNMIGRGYSVKSAQIEMNMVAEGYYAVKSIYKINEQHDVEMPIIDSVYRILYEKANPMAEIGVLKGFLK</sequence>
<comment type="catalytic activity">
    <reaction evidence="11">
        <text>sn-glycerol 3-phosphate + NADP(+) = dihydroxyacetone phosphate + NADPH + H(+)</text>
        <dbReference type="Rhea" id="RHEA:11096"/>
        <dbReference type="ChEBI" id="CHEBI:15378"/>
        <dbReference type="ChEBI" id="CHEBI:57597"/>
        <dbReference type="ChEBI" id="CHEBI:57642"/>
        <dbReference type="ChEBI" id="CHEBI:57783"/>
        <dbReference type="ChEBI" id="CHEBI:58349"/>
        <dbReference type="EC" id="1.1.1.94"/>
    </reaction>
</comment>
<dbReference type="GO" id="GO:0008654">
    <property type="term" value="P:phospholipid biosynthetic process"/>
    <property type="evidence" value="ECO:0007669"/>
    <property type="project" value="UniProtKB-KW"/>
</dbReference>
<dbReference type="InterPro" id="IPR008927">
    <property type="entry name" value="6-PGluconate_DH-like_C_sf"/>
</dbReference>
<dbReference type="NCBIfam" id="NF000940">
    <property type="entry name" value="PRK00094.1-2"/>
    <property type="match status" value="1"/>
</dbReference>
<gene>
    <name evidence="14" type="ORF">LV89_03581</name>
</gene>
<evidence type="ECO:0000313" key="15">
    <source>
        <dbReference type="Proteomes" id="UP000245489"/>
    </source>
</evidence>
<dbReference type="GO" id="GO:0005829">
    <property type="term" value="C:cytosol"/>
    <property type="evidence" value="ECO:0007669"/>
    <property type="project" value="TreeGrafter"/>
</dbReference>
<feature type="binding site" evidence="9">
    <location>
        <position position="152"/>
    </location>
    <ligand>
        <name>NAD(+)</name>
        <dbReference type="ChEBI" id="CHEBI:57540"/>
    </ligand>
</feature>
<dbReference type="EC" id="1.1.1.94" evidence="11"/>
<dbReference type="Pfam" id="PF01210">
    <property type="entry name" value="NAD_Gly3P_dh_N"/>
    <property type="match status" value="1"/>
</dbReference>
<dbReference type="PANTHER" id="PTHR11728:SF1">
    <property type="entry name" value="GLYCEROL-3-PHOSPHATE DEHYDROGENASE [NAD(+)] 2, CHLOROPLASTIC"/>
    <property type="match status" value="1"/>
</dbReference>
<keyword evidence="4" id="KW-0443">Lipid metabolism</keyword>
<dbReference type="Gene3D" id="3.40.50.720">
    <property type="entry name" value="NAD(P)-binding Rossmann-like Domain"/>
    <property type="match status" value="1"/>
</dbReference>
<dbReference type="GO" id="GO:0046168">
    <property type="term" value="P:glycerol-3-phosphate catabolic process"/>
    <property type="evidence" value="ECO:0007669"/>
    <property type="project" value="InterPro"/>
</dbReference>
<dbReference type="Pfam" id="PF07479">
    <property type="entry name" value="NAD_Gly3P_dh_C"/>
    <property type="match status" value="1"/>
</dbReference>
<feature type="binding site" evidence="8">
    <location>
        <begin position="268"/>
        <end position="269"/>
    </location>
    <ligand>
        <name>substrate</name>
    </ligand>
</feature>
<evidence type="ECO:0000256" key="7">
    <source>
        <dbReference type="PIRSR" id="PIRSR000114-1"/>
    </source>
</evidence>
<dbReference type="SUPFAM" id="SSF51735">
    <property type="entry name" value="NAD(P)-binding Rossmann-fold domains"/>
    <property type="match status" value="1"/>
</dbReference>
<dbReference type="OrthoDB" id="9812273at2"/>
<evidence type="ECO:0000256" key="8">
    <source>
        <dbReference type="PIRSR" id="PIRSR000114-2"/>
    </source>
</evidence>
<keyword evidence="5" id="KW-0594">Phospholipid biosynthesis</keyword>
<dbReference type="InterPro" id="IPR006109">
    <property type="entry name" value="G3P_DH_NAD-dep_C"/>
</dbReference>
<feature type="domain" description="Glycerol-3-phosphate dehydrogenase NAD-dependent C-terminal" evidence="13">
    <location>
        <begin position="192"/>
        <end position="330"/>
    </location>
</feature>
<evidence type="ECO:0000259" key="12">
    <source>
        <dbReference type="Pfam" id="PF01210"/>
    </source>
</evidence>
<dbReference type="PRINTS" id="PR00077">
    <property type="entry name" value="GPDHDRGNASE"/>
</dbReference>
<keyword evidence="6" id="KW-1208">Phospholipid metabolism</keyword>
<organism evidence="14 15">
    <name type="scientific">Arcicella aurantiaca</name>
    <dbReference type="NCBI Taxonomy" id="591202"/>
    <lineage>
        <taxon>Bacteria</taxon>
        <taxon>Pseudomonadati</taxon>
        <taxon>Bacteroidota</taxon>
        <taxon>Cytophagia</taxon>
        <taxon>Cytophagales</taxon>
        <taxon>Flectobacillaceae</taxon>
        <taxon>Arcicella</taxon>
    </lineage>
</organism>
<feature type="binding site" evidence="9">
    <location>
        <position position="95"/>
    </location>
    <ligand>
        <name>NAD(+)</name>
        <dbReference type="ChEBI" id="CHEBI:57540"/>
    </ligand>
</feature>
<keyword evidence="15" id="KW-1185">Reference proteome</keyword>
<evidence type="ECO:0000256" key="4">
    <source>
        <dbReference type="ARBA" id="ARBA00023098"/>
    </source>
</evidence>
<dbReference type="PROSITE" id="PS00957">
    <property type="entry name" value="NAD_G3PDH"/>
    <property type="match status" value="1"/>
</dbReference>
<reference evidence="14 15" key="1">
    <citation type="submission" date="2018-05" db="EMBL/GenBank/DDBJ databases">
        <title>Genomic Encyclopedia of Archaeal and Bacterial Type Strains, Phase II (KMG-II): from individual species to whole genera.</title>
        <authorList>
            <person name="Goeker M."/>
        </authorList>
    </citation>
    <scope>NUCLEOTIDE SEQUENCE [LARGE SCALE GENOMIC DNA]</scope>
    <source>
        <strain evidence="14 15">DSM 22214</strain>
    </source>
</reference>
<dbReference type="Gene3D" id="1.10.1040.10">
    <property type="entry name" value="N-(1-d-carboxylethyl)-l-norvaline Dehydrogenase, domain 2"/>
    <property type="match status" value="1"/>
</dbReference>
<dbReference type="InterPro" id="IPR011128">
    <property type="entry name" value="G3P_DH_NAD-dep_N"/>
</dbReference>
<keyword evidence="9 10" id="KW-0520">NAD</keyword>
<dbReference type="Proteomes" id="UP000245489">
    <property type="component" value="Unassembled WGS sequence"/>
</dbReference>
<evidence type="ECO:0000256" key="10">
    <source>
        <dbReference type="RuleBase" id="RU000437"/>
    </source>
</evidence>